<reference evidence="1 2" key="1">
    <citation type="journal article" date="2016" name="Environ. Microbiol.">
        <title>New Methyloceanibacter diversity from North Sea sediments includes methanotroph containing solely the soluble methane monooxygenase.</title>
        <authorList>
            <person name="Vekeman B."/>
            <person name="Kerckhof F.M."/>
            <person name="Cremers G."/>
            <person name="de Vos P."/>
            <person name="Vandamme P."/>
            <person name="Boon N."/>
            <person name="Op den Camp H.J."/>
            <person name="Heylen K."/>
        </authorList>
    </citation>
    <scope>NUCLEOTIDE SEQUENCE [LARGE SCALE GENOMIC DNA]</scope>
    <source>
        <strain evidence="1 2">R-67175</strain>
    </source>
</reference>
<protein>
    <submittedName>
        <fullName evidence="1">Uncharacterized protein</fullName>
    </submittedName>
</protein>
<gene>
    <name evidence="1" type="ORF">AUC69_04050</name>
</gene>
<evidence type="ECO:0000313" key="2">
    <source>
        <dbReference type="Proteomes" id="UP000094472"/>
    </source>
</evidence>
<organism evidence="1 2">
    <name type="scientific">Methyloceanibacter superfactus</name>
    <dbReference type="NCBI Taxonomy" id="1774969"/>
    <lineage>
        <taxon>Bacteria</taxon>
        <taxon>Pseudomonadati</taxon>
        <taxon>Pseudomonadota</taxon>
        <taxon>Alphaproteobacteria</taxon>
        <taxon>Hyphomicrobiales</taxon>
        <taxon>Hyphomicrobiaceae</taxon>
        <taxon>Methyloceanibacter</taxon>
    </lineage>
</organism>
<keyword evidence="2" id="KW-1185">Reference proteome</keyword>
<comment type="caution">
    <text evidence="1">The sequence shown here is derived from an EMBL/GenBank/DDBJ whole genome shotgun (WGS) entry which is preliminary data.</text>
</comment>
<dbReference type="AlphaFoldDB" id="A0A1E3VJQ7"/>
<sequence length="72" mass="7107">MVTVMAAATAMVTAAGTTAVGTPSATNDKAAAARRVVFSIDVTSSLAQKRAFGFRNGEVLSLAHGAVLGGLA</sequence>
<accession>A0A1E3VJQ7</accession>
<name>A0A1E3VJQ7_9HYPH</name>
<evidence type="ECO:0000313" key="1">
    <source>
        <dbReference type="EMBL" id="ODR93744.1"/>
    </source>
</evidence>
<proteinExistence type="predicted"/>
<dbReference type="EMBL" id="LPWF01000037">
    <property type="protein sequence ID" value="ODR93744.1"/>
    <property type="molecule type" value="Genomic_DNA"/>
</dbReference>
<dbReference type="Proteomes" id="UP000094472">
    <property type="component" value="Unassembled WGS sequence"/>
</dbReference>